<protein>
    <submittedName>
        <fullName evidence="8">Site-specific integrase</fullName>
    </submittedName>
</protein>
<keyword evidence="2" id="KW-0229">DNA integration</keyword>
<dbReference type="PROSITE" id="PS51900">
    <property type="entry name" value="CB"/>
    <property type="match status" value="1"/>
</dbReference>
<comment type="similarity">
    <text evidence="1">Belongs to the 'phage' integrase family.</text>
</comment>
<dbReference type="Proteomes" id="UP000677152">
    <property type="component" value="Chromosome"/>
</dbReference>
<organism evidence="8 9">
    <name type="scientific">Actinosynnema pretiosum subsp. pretiosum</name>
    <dbReference type="NCBI Taxonomy" id="103721"/>
    <lineage>
        <taxon>Bacteria</taxon>
        <taxon>Bacillati</taxon>
        <taxon>Actinomycetota</taxon>
        <taxon>Actinomycetes</taxon>
        <taxon>Pseudonocardiales</taxon>
        <taxon>Pseudonocardiaceae</taxon>
        <taxon>Actinosynnema</taxon>
    </lineage>
</organism>
<evidence type="ECO:0000259" key="7">
    <source>
        <dbReference type="PROSITE" id="PS51900"/>
    </source>
</evidence>
<dbReference type="InterPro" id="IPR044068">
    <property type="entry name" value="CB"/>
</dbReference>
<dbReference type="GO" id="GO:0006310">
    <property type="term" value="P:DNA recombination"/>
    <property type="evidence" value="ECO:0007669"/>
    <property type="project" value="UniProtKB-KW"/>
</dbReference>
<dbReference type="GO" id="GO:0015074">
    <property type="term" value="P:DNA integration"/>
    <property type="evidence" value="ECO:0007669"/>
    <property type="project" value="UniProtKB-KW"/>
</dbReference>
<dbReference type="AlphaFoldDB" id="A0AA45L5P9"/>
<evidence type="ECO:0000259" key="6">
    <source>
        <dbReference type="PROSITE" id="PS51898"/>
    </source>
</evidence>
<dbReference type="InterPro" id="IPR013762">
    <property type="entry name" value="Integrase-like_cat_sf"/>
</dbReference>
<evidence type="ECO:0000256" key="3">
    <source>
        <dbReference type="ARBA" id="ARBA00023125"/>
    </source>
</evidence>
<dbReference type="GO" id="GO:0003677">
    <property type="term" value="F:DNA binding"/>
    <property type="evidence" value="ECO:0007669"/>
    <property type="project" value="UniProtKB-UniRule"/>
</dbReference>
<evidence type="ECO:0000256" key="4">
    <source>
        <dbReference type="ARBA" id="ARBA00023172"/>
    </source>
</evidence>
<evidence type="ECO:0000313" key="9">
    <source>
        <dbReference type="Proteomes" id="UP000677152"/>
    </source>
</evidence>
<dbReference type="InterPro" id="IPR011010">
    <property type="entry name" value="DNA_brk_join_enz"/>
</dbReference>
<feature type="domain" description="Core-binding (CB)" evidence="7">
    <location>
        <begin position="76"/>
        <end position="156"/>
    </location>
</feature>
<dbReference type="InterPro" id="IPR002104">
    <property type="entry name" value="Integrase_catalytic"/>
</dbReference>
<reference evidence="8" key="1">
    <citation type="submission" date="2021-04" db="EMBL/GenBank/DDBJ databases">
        <title>Genomic sequence of Actinosynnema pretiosum subsp. pretiosum ATCC 31280 (C-14919).</title>
        <authorList>
            <person name="Bai L."/>
            <person name="Wang X."/>
            <person name="Xiao Y."/>
        </authorList>
    </citation>
    <scope>NUCLEOTIDE SEQUENCE</scope>
    <source>
        <strain evidence="8">ATCC 31280</strain>
    </source>
</reference>
<keyword evidence="3 5" id="KW-0238">DNA-binding</keyword>
<dbReference type="Gene3D" id="1.10.150.130">
    <property type="match status" value="1"/>
</dbReference>
<evidence type="ECO:0000313" key="8">
    <source>
        <dbReference type="EMBL" id="QUF03989.1"/>
    </source>
</evidence>
<dbReference type="SUPFAM" id="SSF56349">
    <property type="entry name" value="DNA breaking-rejoining enzymes"/>
    <property type="match status" value="1"/>
</dbReference>
<evidence type="ECO:0000256" key="5">
    <source>
        <dbReference type="PROSITE-ProRule" id="PRU01248"/>
    </source>
</evidence>
<dbReference type="EMBL" id="CP073249">
    <property type="protein sequence ID" value="QUF03989.1"/>
    <property type="molecule type" value="Genomic_DNA"/>
</dbReference>
<dbReference type="PROSITE" id="PS51898">
    <property type="entry name" value="TYR_RECOMBINASE"/>
    <property type="match status" value="1"/>
</dbReference>
<proteinExistence type="inferred from homology"/>
<dbReference type="PANTHER" id="PTHR30629:SF2">
    <property type="entry name" value="PROPHAGE INTEGRASE INTS-RELATED"/>
    <property type="match status" value="1"/>
</dbReference>
<feature type="domain" description="Tyr recombinase" evidence="6">
    <location>
        <begin position="176"/>
        <end position="384"/>
    </location>
</feature>
<evidence type="ECO:0000256" key="2">
    <source>
        <dbReference type="ARBA" id="ARBA00022908"/>
    </source>
</evidence>
<dbReference type="InterPro" id="IPR004107">
    <property type="entry name" value="Integrase_SAM-like_N"/>
</dbReference>
<dbReference type="PANTHER" id="PTHR30629">
    <property type="entry name" value="PROPHAGE INTEGRASE"/>
    <property type="match status" value="1"/>
</dbReference>
<dbReference type="InterPro" id="IPR050808">
    <property type="entry name" value="Phage_Integrase"/>
</dbReference>
<dbReference type="Gene3D" id="1.10.443.10">
    <property type="entry name" value="Intergrase catalytic core"/>
    <property type="match status" value="1"/>
</dbReference>
<accession>A0AA45L5P9</accession>
<keyword evidence="4" id="KW-0233">DNA recombination</keyword>
<sequence length="408" mass="46141">MGIYDVWHLKERDENDKRIPSKSYGRGKRWRVSWDDPETGRVRTKAFHKLDDAKDFNSVVSADIVRGEYIDPDAGKITVEQFSEVWRYGRLHDPNTVNLVEKSFRNHINPVLGHLPLSGVRASHIQAWVKGRVEFLAPSTVHVMYSYIRSMMRAAVLDRRLASSPCVGISLPVIPKTDRWLPTPEQVHYIYGQIREPYRAAIYIAAGCGLRPSEVFGLERSSVDFEKREIKVVQQIKKVKGRLYVGAPKTITSVRTVEMPKIVEDALRAHFEKFPSMPIELEEDNGKKKGIRKFDLVFVTSNRNPLTSDSWGSRWRAMREALGDIPKEFGFHGLRHYYATLLIHSGASVRTVQKALGHSTPTITLNVYVHDWPEAVERTRALVDDVLGSSSGAPVRAGGGEVMVQDAA</sequence>
<dbReference type="CDD" id="cd01189">
    <property type="entry name" value="INT_ICEBs1_C_like"/>
    <property type="match status" value="1"/>
</dbReference>
<gene>
    <name evidence="8" type="ORF">KCV87_32320</name>
</gene>
<dbReference type="Pfam" id="PF00589">
    <property type="entry name" value="Phage_integrase"/>
    <property type="match status" value="1"/>
</dbReference>
<name>A0AA45L5P9_9PSEU</name>
<dbReference type="InterPro" id="IPR010998">
    <property type="entry name" value="Integrase_recombinase_N"/>
</dbReference>
<evidence type="ECO:0000256" key="1">
    <source>
        <dbReference type="ARBA" id="ARBA00008857"/>
    </source>
</evidence>
<dbReference type="Pfam" id="PF14659">
    <property type="entry name" value="Phage_int_SAM_3"/>
    <property type="match status" value="1"/>
</dbReference>